<name>A0ABW5RSK7_9BACI</name>
<dbReference type="RefSeq" id="WP_377936094.1">
    <property type="nucleotide sequence ID" value="NZ_JBHUMF010000030.1"/>
</dbReference>
<protein>
    <submittedName>
        <fullName evidence="1">DUF6154 family protein</fullName>
    </submittedName>
</protein>
<sequence length="82" mass="9982">MKLIEEIFELYRGRIRGTEEDLDLIALTILEETSREDLLELIHELSTEELQYFFRLYIFETLKEKWSGEEIELSAYQNRELH</sequence>
<dbReference type="Pfam" id="PF19651">
    <property type="entry name" value="DUF6154"/>
    <property type="match status" value="1"/>
</dbReference>
<accession>A0ABW5RSK7</accession>
<comment type="caution">
    <text evidence="1">The sequence shown here is derived from an EMBL/GenBank/DDBJ whole genome shotgun (WGS) entry which is preliminary data.</text>
</comment>
<dbReference type="InterPro" id="IPR046152">
    <property type="entry name" value="DUF6154"/>
</dbReference>
<evidence type="ECO:0000313" key="2">
    <source>
        <dbReference type="Proteomes" id="UP001597506"/>
    </source>
</evidence>
<proteinExistence type="predicted"/>
<organism evidence="1 2">
    <name type="scientific">Bacillus seohaeanensis</name>
    <dbReference type="NCBI Taxonomy" id="284580"/>
    <lineage>
        <taxon>Bacteria</taxon>
        <taxon>Bacillati</taxon>
        <taxon>Bacillota</taxon>
        <taxon>Bacilli</taxon>
        <taxon>Bacillales</taxon>
        <taxon>Bacillaceae</taxon>
        <taxon>Bacillus</taxon>
    </lineage>
</organism>
<dbReference type="Proteomes" id="UP001597506">
    <property type="component" value="Unassembled WGS sequence"/>
</dbReference>
<dbReference type="EMBL" id="JBHUMF010000030">
    <property type="protein sequence ID" value="MFD2681680.1"/>
    <property type="molecule type" value="Genomic_DNA"/>
</dbReference>
<keyword evidence="2" id="KW-1185">Reference proteome</keyword>
<evidence type="ECO:0000313" key="1">
    <source>
        <dbReference type="EMBL" id="MFD2681680.1"/>
    </source>
</evidence>
<gene>
    <name evidence="1" type="ORF">ACFSUL_13075</name>
</gene>
<reference evidence="2" key="1">
    <citation type="journal article" date="2019" name="Int. J. Syst. Evol. Microbiol.">
        <title>The Global Catalogue of Microorganisms (GCM) 10K type strain sequencing project: providing services to taxonomists for standard genome sequencing and annotation.</title>
        <authorList>
            <consortium name="The Broad Institute Genomics Platform"/>
            <consortium name="The Broad Institute Genome Sequencing Center for Infectious Disease"/>
            <person name="Wu L."/>
            <person name="Ma J."/>
        </authorList>
    </citation>
    <scope>NUCLEOTIDE SEQUENCE [LARGE SCALE GENOMIC DNA]</scope>
    <source>
        <strain evidence="2">KCTC 3913</strain>
    </source>
</reference>